<name>A0AAI9VFC1_9PEZI</name>
<evidence type="ECO:0000313" key="2">
    <source>
        <dbReference type="Proteomes" id="UP001239213"/>
    </source>
</evidence>
<organism evidence="1 2">
    <name type="scientific">Colletotrichum cuscutae</name>
    <dbReference type="NCBI Taxonomy" id="1209917"/>
    <lineage>
        <taxon>Eukaryota</taxon>
        <taxon>Fungi</taxon>
        <taxon>Dikarya</taxon>
        <taxon>Ascomycota</taxon>
        <taxon>Pezizomycotina</taxon>
        <taxon>Sordariomycetes</taxon>
        <taxon>Hypocreomycetidae</taxon>
        <taxon>Glomerellales</taxon>
        <taxon>Glomerellaceae</taxon>
        <taxon>Colletotrichum</taxon>
        <taxon>Colletotrichum acutatum species complex</taxon>
    </lineage>
</organism>
<feature type="non-terminal residue" evidence="1">
    <location>
        <position position="1"/>
    </location>
</feature>
<dbReference type="AlphaFoldDB" id="A0AAI9VFC1"/>
<reference evidence="1" key="1">
    <citation type="submission" date="2016-11" db="EMBL/GenBank/DDBJ databases">
        <title>The genome sequence of Colletotrichum cuscutae.</title>
        <authorList>
            <person name="Baroncelli R."/>
        </authorList>
    </citation>
    <scope>NUCLEOTIDE SEQUENCE</scope>
    <source>
        <strain evidence="1">IMI 304802</strain>
    </source>
</reference>
<gene>
    <name evidence="1" type="ORF">CCUS01_04455</name>
</gene>
<protein>
    <submittedName>
        <fullName evidence="1">Uncharacterized protein</fullName>
    </submittedName>
</protein>
<accession>A0AAI9VFC1</accession>
<comment type="caution">
    <text evidence="1">The sequence shown here is derived from an EMBL/GenBank/DDBJ whole genome shotgun (WGS) entry which is preliminary data.</text>
</comment>
<proteinExistence type="predicted"/>
<dbReference type="Proteomes" id="UP001239213">
    <property type="component" value="Unassembled WGS sequence"/>
</dbReference>
<evidence type="ECO:0000313" key="1">
    <source>
        <dbReference type="EMBL" id="KAK1481343.1"/>
    </source>
</evidence>
<sequence>SVIHAGVLSEVLGLPNSNHSSSDGLAVLNPLRPCQVLGGVWQGSKLCEELCELCCGGGFCWRRDSGSEAVVAAQ</sequence>
<dbReference type="EMBL" id="MPDP01000101">
    <property type="protein sequence ID" value="KAK1481343.1"/>
    <property type="molecule type" value="Genomic_DNA"/>
</dbReference>
<keyword evidence="2" id="KW-1185">Reference proteome</keyword>